<comment type="caution">
    <text evidence="1">The sequence shown here is derived from an EMBL/GenBank/DDBJ whole genome shotgun (WGS) entry which is preliminary data.</text>
</comment>
<gene>
    <name evidence="1" type="ORF">AWH51_09875</name>
</gene>
<evidence type="ECO:0000313" key="1">
    <source>
        <dbReference type="EMBL" id="KZC95079.1"/>
    </source>
</evidence>
<protein>
    <submittedName>
        <fullName evidence="1">Uncharacterized protein</fullName>
    </submittedName>
</protein>
<dbReference type="EMBL" id="LQXA01000030">
    <property type="protein sequence ID" value="KZC95079.1"/>
    <property type="molecule type" value="Genomic_DNA"/>
</dbReference>
<dbReference type="RefSeq" id="WP_063071560.1">
    <property type="nucleotide sequence ID" value="NZ_LQXA01000030.1"/>
</dbReference>
<reference evidence="1 2" key="1">
    <citation type="submission" date="2016-01" db="EMBL/GenBank/DDBJ databases">
        <title>Draft genome sequence of Clavibacter michiganensis subsp. tessellarius DOAB 609.</title>
        <authorList>
            <person name="Tambong J.T."/>
        </authorList>
    </citation>
    <scope>NUCLEOTIDE SEQUENCE [LARGE SCALE GENOMIC DNA]</scope>
    <source>
        <strain evidence="1 2">DOAB 609</strain>
    </source>
</reference>
<proteinExistence type="predicted"/>
<name>A0A154V1F2_9MICO</name>
<dbReference type="AlphaFoldDB" id="A0A154V1F2"/>
<organism evidence="1 2">
    <name type="scientific">Clavibacter tessellarius</name>
    <dbReference type="NCBI Taxonomy" id="31965"/>
    <lineage>
        <taxon>Bacteria</taxon>
        <taxon>Bacillati</taxon>
        <taxon>Actinomycetota</taxon>
        <taxon>Actinomycetes</taxon>
        <taxon>Micrococcales</taxon>
        <taxon>Microbacteriaceae</taxon>
        <taxon>Clavibacter</taxon>
    </lineage>
</organism>
<dbReference type="OrthoDB" id="4578191at2"/>
<dbReference type="Proteomes" id="UP000076218">
    <property type="component" value="Unassembled WGS sequence"/>
</dbReference>
<accession>A0A154V1F2</accession>
<sequence length="194" mass="19379">MTLTAILPSLRRSIPDPLAATRWPVGTVATTTDLRVGDVSLVALAAERGTACTVTAPAVEPGSSGRASATARTSAVVLRILAVAPATADAPRAMLVDADIAGLACAWEEARLIGRASTAAARPAEIGGAAVRLPADVVAGDLVVVPVPGAVEVRGIRVVDASAPVVVPRAAGRLAAAPVRVEVPVVVRALSAAR</sequence>
<evidence type="ECO:0000313" key="2">
    <source>
        <dbReference type="Proteomes" id="UP000076218"/>
    </source>
</evidence>